<dbReference type="GO" id="GO:0050661">
    <property type="term" value="F:NADP binding"/>
    <property type="evidence" value="ECO:0007669"/>
    <property type="project" value="InterPro"/>
</dbReference>
<feature type="non-terminal residue" evidence="2">
    <location>
        <position position="76"/>
    </location>
</feature>
<feature type="domain" description="Glutamyl-tRNA reductase N-terminal" evidence="1">
    <location>
        <begin position="7"/>
        <end position="62"/>
    </location>
</feature>
<evidence type="ECO:0000259" key="1">
    <source>
        <dbReference type="Pfam" id="PF05201"/>
    </source>
</evidence>
<gene>
    <name evidence="2" type="ORF">METZ01_LOCUS283538</name>
</gene>
<protein>
    <recommendedName>
        <fullName evidence="1">Glutamyl-tRNA reductase N-terminal domain-containing protein</fullName>
    </recommendedName>
</protein>
<name>A0A382L114_9ZZZZ</name>
<dbReference type="Gene3D" id="3.30.460.30">
    <property type="entry name" value="Glutamyl-tRNA reductase, N-terminal domain"/>
    <property type="match status" value="1"/>
</dbReference>
<accession>A0A382L114</accession>
<dbReference type="InterPro" id="IPR036343">
    <property type="entry name" value="GluRdtase_N_sf"/>
</dbReference>
<dbReference type="SUPFAM" id="SSF69742">
    <property type="entry name" value="Glutamyl tRNA-reductase catalytic, N-terminal domain"/>
    <property type="match status" value="1"/>
</dbReference>
<organism evidence="2">
    <name type="scientific">marine metagenome</name>
    <dbReference type="NCBI Taxonomy" id="408172"/>
    <lineage>
        <taxon>unclassified sequences</taxon>
        <taxon>metagenomes</taxon>
        <taxon>ecological metagenomes</taxon>
    </lineage>
</organism>
<dbReference type="Pfam" id="PF05201">
    <property type="entry name" value="GlutR_N"/>
    <property type="match status" value="1"/>
</dbReference>
<dbReference type="GO" id="GO:0008883">
    <property type="term" value="F:glutamyl-tRNA reductase activity"/>
    <property type="evidence" value="ECO:0007669"/>
    <property type="project" value="InterPro"/>
</dbReference>
<reference evidence="2" key="1">
    <citation type="submission" date="2018-05" db="EMBL/GenBank/DDBJ databases">
        <authorList>
            <person name="Lanie J.A."/>
            <person name="Ng W.-L."/>
            <person name="Kazmierczak K.M."/>
            <person name="Andrzejewski T.M."/>
            <person name="Davidsen T.M."/>
            <person name="Wayne K.J."/>
            <person name="Tettelin H."/>
            <person name="Glass J.I."/>
            <person name="Rusch D."/>
            <person name="Podicherti R."/>
            <person name="Tsui H.-C.T."/>
            <person name="Winkler M.E."/>
        </authorList>
    </citation>
    <scope>NUCLEOTIDE SEQUENCE</scope>
</reference>
<proteinExistence type="predicted"/>
<sequence>MELQLFGINHKTTRLSKRELFIINDSNQEDFKNFILTAFQSSIESFFALSTCNRTEVYLYAEPLIAKQVMDQTAEF</sequence>
<evidence type="ECO:0000313" key="2">
    <source>
        <dbReference type="EMBL" id="SVC30684.1"/>
    </source>
</evidence>
<dbReference type="GO" id="GO:0033014">
    <property type="term" value="P:tetrapyrrole biosynthetic process"/>
    <property type="evidence" value="ECO:0007669"/>
    <property type="project" value="InterPro"/>
</dbReference>
<dbReference type="InterPro" id="IPR015895">
    <property type="entry name" value="4pyrrol_synth_GluRdtase_N"/>
</dbReference>
<dbReference type="EMBL" id="UINC01084230">
    <property type="protein sequence ID" value="SVC30684.1"/>
    <property type="molecule type" value="Genomic_DNA"/>
</dbReference>
<dbReference type="AlphaFoldDB" id="A0A382L114"/>